<feature type="transmembrane region" description="Helical" evidence="7">
    <location>
        <begin position="738"/>
        <end position="760"/>
    </location>
</feature>
<evidence type="ECO:0000256" key="5">
    <source>
        <dbReference type="ARBA" id="ARBA00023136"/>
    </source>
</evidence>
<keyword evidence="3 7" id="KW-0812">Transmembrane</keyword>
<feature type="transmembrane region" description="Helical" evidence="7">
    <location>
        <begin position="271"/>
        <end position="292"/>
    </location>
</feature>
<dbReference type="Pfam" id="PF12704">
    <property type="entry name" value="MacB_PCD"/>
    <property type="match status" value="2"/>
</dbReference>
<evidence type="ECO:0000259" key="8">
    <source>
        <dbReference type="Pfam" id="PF02687"/>
    </source>
</evidence>
<feature type="domain" description="MacB-like periplasmic core" evidence="9">
    <location>
        <begin position="499"/>
        <end position="709"/>
    </location>
</feature>
<comment type="similarity">
    <text evidence="6">Belongs to the ABC-4 integral membrane protein family.</text>
</comment>
<evidence type="ECO:0000256" key="1">
    <source>
        <dbReference type="ARBA" id="ARBA00004651"/>
    </source>
</evidence>
<dbReference type="InterPro" id="IPR003838">
    <property type="entry name" value="ABC3_permease_C"/>
</dbReference>
<evidence type="ECO:0000256" key="3">
    <source>
        <dbReference type="ARBA" id="ARBA00022692"/>
    </source>
</evidence>
<feature type="transmembrane region" description="Helical" evidence="7">
    <location>
        <begin position="362"/>
        <end position="387"/>
    </location>
</feature>
<keyword evidence="11" id="KW-1185">Reference proteome</keyword>
<feature type="transmembrane region" description="Helical" evidence="7">
    <location>
        <begin position="414"/>
        <end position="434"/>
    </location>
</feature>
<evidence type="ECO:0000256" key="7">
    <source>
        <dbReference type="SAM" id="Phobius"/>
    </source>
</evidence>
<dbReference type="AlphaFoldDB" id="A0A5B8U6I9"/>
<name>A0A5B8U6I9_9ACTN</name>
<feature type="transmembrane region" description="Helical" evidence="7">
    <location>
        <begin position="828"/>
        <end position="852"/>
    </location>
</feature>
<reference evidence="10 11" key="1">
    <citation type="journal article" date="2018" name="J. Microbiol.">
        <title>Baekduia soli gen. nov., sp. nov., a novel bacterium isolated from the soil of Baekdu Mountain and proposal of a novel family name, Baekduiaceae fam. nov.</title>
        <authorList>
            <person name="An D.S."/>
            <person name="Siddiqi M.Z."/>
            <person name="Kim K.H."/>
            <person name="Yu H.S."/>
            <person name="Im W.T."/>
        </authorList>
    </citation>
    <scope>NUCLEOTIDE SEQUENCE [LARGE SCALE GENOMIC DNA]</scope>
    <source>
        <strain evidence="10 11">BR7-21</strain>
    </source>
</reference>
<keyword evidence="5 7" id="KW-0472">Membrane</keyword>
<feature type="transmembrane region" description="Helical" evidence="7">
    <location>
        <begin position="324"/>
        <end position="350"/>
    </location>
</feature>
<proteinExistence type="inferred from homology"/>
<feature type="transmembrane region" description="Helical" evidence="7">
    <location>
        <begin position="793"/>
        <end position="816"/>
    </location>
</feature>
<gene>
    <name evidence="10" type="ORF">FSW04_14800</name>
</gene>
<feature type="transmembrane region" description="Helical" evidence="7">
    <location>
        <begin position="503"/>
        <end position="524"/>
    </location>
</feature>
<dbReference type="InterPro" id="IPR050250">
    <property type="entry name" value="Macrolide_Exporter_MacB"/>
</dbReference>
<dbReference type="InterPro" id="IPR025857">
    <property type="entry name" value="MacB_PCD"/>
</dbReference>
<evidence type="ECO:0000256" key="6">
    <source>
        <dbReference type="ARBA" id="ARBA00038076"/>
    </source>
</evidence>
<dbReference type="GO" id="GO:0022857">
    <property type="term" value="F:transmembrane transporter activity"/>
    <property type="evidence" value="ECO:0007669"/>
    <property type="project" value="TreeGrafter"/>
</dbReference>
<feature type="domain" description="ABC3 transporter permease C-terminal" evidence="8">
    <location>
        <begin position="275"/>
        <end position="394"/>
    </location>
</feature>
<organism evidence="10 11">
    <name type="scientific">Baekduia soli</name>
    <dbReference type="NCBI Taxonomy" id="496014"/>
    <lineage>
        <taxon>Bacteria</taxon>
        <taxon>Bacillati</taxon>
        <taxon>Actinomycetota</taxon>
        <taxon>Thermoleophilia</taxon>
        <taxon>Solirubrobacterales</taxon>
        <taxon>Baekduiaceae</taxon>
        <taxon>Baekduia</taxon>
    </lineage>
</organism>
<dbReference type="RefSeq" id="WP_146920556.1">
    <property type="nucleotide sequence ID" value="NZ_CP042430.1"/>
</dbReference>
<evidence type="ECO:0000313" key="10">
    <source>
        <dbReference type="EMBL" id="QEC48713.1"/>
    </source>
</evidence>
<protein>
    <submittedName>
        <fullName evidence="10">FtsX-like permease family protein</fullName>
    </submittedName>
</protein>
<dbReference type="PANTHER" id="PTHR30572:SF4">
    <property type="entry name" value="ABC TRANSPORTER PERMEASE YTRF"/>
    <property type="match status" value="1"/>
</dbReference>
<feature type="transmembrane region" description="Helical" evidence="7">
    <location>
        <begin position="440"/>
        <end position="470"/>
    </location>
</feature>
<keyword evidence="2" id="KW-1003">Cell membrane</keyword>
<feature type="transmembrane region" description="Helical" evidence="7">
    <location>
        <begin position="37"/>
        <end position="60"/>
    </location>
</feature>
<dbReference type="PANTHER" id="PTHR30572">
    <property type="entry name" value="MEMBRANE COMPONENT OF TRANSPORTER-RELATED"/>
    <property type="match status" value="1"/>
</dbReference>
<evidence type="ECO:0000259" key="9">
    <source>
        <dbReference type="Pfam" id="PF12704"/>
    </source>
</evidence>
<dbReference type="EMBL" id="CP042430">
    <property type="protein sequence ID" value="QEC48713.1"/>
    <property type="molecule type" value="Genomic_DNA"/>
</dbReference>
<comment type="subcellular location">
    <subcellularLocation>
        <location evidence="1">Cell membrane</location>
        <topology evidence="1">Multi-pass membrane protein</topology>
    </subcellularLocation>
</comment>
<accession>A0A5B8U6I9</accession>
<dbReference type="OrthoDB" id="9780560at2"/>
<sequence>MIAHRRRLPTGARLASFSGLSVRTVRARPLRSGLTAGAIVLGVGMVFGVLLLVGTIHSTFGRLYDSLYGRADIVVSGRQSAGSLTLDTIDRVRLVQGVRSAAGDVYSSFRTVDAHGRVERARSARLYVVGVDYAQPDTTDSRQVAGRNPRAGAGEIELDRDWAARHHVGVGDRVRLSTPSGVTTLRVAGLFAFGGGLDLGGYGMASMPVQDARRVMDKPGVWDEITVVVDRGARVADVQARLQRRLGRGVEVVTPQTKNAEAQKQLSGLDVVLYFFSGIALFVGAFLILNSFNMTVLQRMREIGTLRALGASDRRVARSILAEALVLGAVGCVLGLALGAVLAILLLKAMQGFGLPVAQIEYAPIAVIGALATGLVATLAGATWPAVRAARIPPIQAMLGMAGAPRGGPGLRRALIGLALFLPGMLVGGLFWFGDTAQGSVLAAIGGVGSTMVMLLGMVLLAPFVILPLIRLMSRPLRAAMPAEGRLASDAALSNPGRTAATAATLLVALSVVVVNTTIASSFVGSIRSDLDKRFSRDLTVQPLDYQDVGPPQSGISDDLRRRIAAMPETAAVAGRRVLYLTKLPGGGADGLIVAYDPYAYDRVDHVDYQGASRAAVLRGLAAGGVVPSKTYAQARGLHVGDRLTLAGASGMRVAPVVGISDTVDGTGRSLQVSLATMSAVYGVTTDVQLAVKARSAAARAPLAARVDALLARRYPGMEALSNAQLKKRTTDAINQQFAFFDAIVAIAVLVGMLGIVNTLTMSVLERTREIGVLRAVGASRWRVRRTMAAESLLISLAGALAGIVAGLLVATAWILGMRQSAFTDLSLRLPTATLAGIAVLGVVIGVVAAALPARRAARLDPLAALRYE</sequence>
<feature type="domain" description="ABC3 transporter permease C-terminal" evidence="8">
    <location>
        <begin position="744"/>
        <end position="862"/>
    </location>
</feature>
<feature type="domain" description="MacB-like periplasmic core" evidence="9">
    <location>
        <begin position="32"/>
        <end position="244"/>
    </location>
</feature>
<evidence type="ECO:0000313" key="11">
    <source>
        <dbReference type="Proteomes" id="UP000321805"/>
    </source>
</evidence>
<dbReference type="Pfam" id="PF02687">
    <property type="entry name" value="FtsX"/>
    <property type="match status" value="2"/>
</dbReference>
<dbReference type="KEGG" id="bsol:FSW04_14800"/>
<dbReference type="Proteomes" id="UP000321805">
    <property type="component" value="Chromosome"/>
</dbReference>
<dbReference type="GO" id="GO:0005886">
    <property type="term" value="C:plasma membrane"/>
    <property type="evidence" value="ECO:0007669"/>
    <property type="project" value="UniProtKB-SubCell"/>
</dbReference>
<evidence type="ECO:0000256" key="2">
    <source>
        <dbReference type="ARBA" id="ARBA00022475"/>
    </source>
</evidence>
<evidence type="ECO:0000256" key="4">
    <source>
        <dbReference type="ARBA" id="ARBA00022989"/>
    </source>
</evidence>
<keyword evidence="4 7" id="KW-1133">Transmembrane helix</keyword>